<evidence type="ECO:0000313" key="3">
    <source>
        <dbReference type="EMBL" id="KAJ5073581.1"/>
    </source>
</evidence>
<feature type="chain" id="PRO_5040466203" evidence="2">
    <location>
        <begin position="19"/>
        <end position="120"/>
    </location>
</feature>
<evidence type="ECO:0000313" key="4">
    <source>
        <dbReference type="Proteomes" id="UP001149090"/>
    </source>
</evidence>
<keyword evidence="1" id="KW-0472">Membrane</keyword>
<sequence>MKFIFFILFFVIFTVSKTQKEIETKKLIYDFPRKIEPITVNKFLDKIGNSRVGGSWGDYWTADVWAAFFTIIVFIAFSLLGACCIMKIQIPRGSFLKSSREVLKIDSKSLSDKYSSRCVI</sequence>
<evidence type="ECO:0000256" key="2">
    <source>
        <dbReference type="SAM" id="SignalP"/>
    </source>
</evidence>
<feature type="transmembrane region" description="Helical" evidence="1">
    <location>
        <begin position="64"/>
        <end position="88"/>
    </location>
</feature>
<proteinExistence type="predicted"/>
<gene>
    <name evidence="3" type="ORF">M0811_08418</name>
</gene>
<dbReference type="AlphaFoldDB" id="A0A9Q0LHR1"/>
<name>A0A9Q0LHR1_ANAIG</name>
<keyword evidence="4" id="KW-1185">Reference proteome</keyword>
<keyword evidence="2" id="KW-0732">Signal</keyword>
<evidence type="ECO:0000256" key="1">
    <source>
        <dbReference type="SAM" id="Phobius"/>
    </source>
</evidence>
<reference evidence="3" key="1">
    <citation type="submission" date="2022-10" db="EMBL/GenBank/DDBJ databases">
        <title>Novel sulphate-reducing endosymbionts in the free-living metamonad Anaeramoeba.</title>
        <authorList>
            <person name="Jerlstrom-Hultqvist J."/>
            <person name="Cepicka I."/>
            <person name="Gallot-Lavallee L."/>
            <person name="Salas-Leiva D."/>
            <person name="Curtis B.A."/>
            <person name="Zahonova K."/>
            <person name="Pipaliya S."/>
            <person name="Dacks J."/>
            <person name="Roger A.J."/>
        </authorList>
    </citation>
    <scope>NUCLEOTIDE SEQUENCE</scope>
    <source>
        <strain evidence="3">BMAN</strain>
    </source>
</reference>
<keyword evidence="1" id="KW-0812">Transmembrane</keyword>
<keyword evidence="1" id="KW-1133">Transmembrane helix</keyword>
<organism evidence="3 4">
    <name type="scientific">Anaeramoeba ignava</name>
    <name type="common">Anaerobic marine amoeba</name>
    <dbReference type="NCBI Taxonomy" id="1746090"/>
    <lineage>
        <taxon>Eukaryota</taxon>
        <taxon>Metamonada</taxon>
        <taxon>Anaeramoebidae</taxon>
        <taxon>Anaeramoeba</taxon>
    </lineage>
</organism>
<feature type="signal peptide" evidence="2">
    <location>
        <begin position="1"/>
        <end position="18"/>
    </location>
</feature>
<dbReference type="EMBL" id="JAPDFW010000073">
    <property type="protein sequence ID" value="KAJ5073581.1"/>
    <property type="molecule type" value="Genomic_DNA"/>
</dbReference>
<protein>
    <submittedName>
        <fullName evidence="3">Uncharacterized protein</fullName>
    </submittedName>
</protein>
<dbReference type="Proteomes" id="UP001149090">
    <property type="component" value="Unassembled WGS sequence"/>
</dbReference>
<accession>A0A9Q0LHR1</accession>
<comment type="caution">
    <text evidence="3">The sequence shown here is derived from an EMBL/GenBank/DDBJ whole genome shotgun (WGS) entry which is preliminary data.</text>
</comment>